<dbReference type="PROSITE" id="PS00894">
    <property type="entry name" value="HTH_DEOR_1"/>
    <property type="match status" value="1"/>
</dbReference>
<dbReference type="OrthoDB" id="9797223at2"/>
<keyword evidence="3" id="KW-0804">Transcription</keyword>
<dbReference type="NCBIfam" id="NF007961">
    <property type="entry name" value="PRK10681.1"/>
    <property type="match status" value="1"/>
</dbReference>
<dbReference type="InterPro" id="IPR001034">
    <property type="entry name" value="DeoR_HTH"/>
</dbReference>
<dbReference type="Proteomes" id="UP000190023">
    <property type="component" value="Unassembled WGS sequence"/>
</dbReference>
<dbReference type="PANTHER" id="PTHR30363">
    <property type="entry name" value="HTH-TYPE TRANSCRIPTIONAL REGULATOR SRLR-RELATED"/>
    <property type="match status" value="1"/>
</dbReference>
<evidence type="ECO:0000256" key="1">
    <source>
        <dbReference type="ARBA" id="ARBA00023015"/>
    </source>
</evidence>
<gene>
    <name evidence="5" type="ORF">B0188_01875</name>
</gene>
<reference evidence="5 6" key="1">
    <citation type="submission" date="2017-02" db="EMBL/GenBank/DDBJ databases">
        <title>Draft genome sequence of Haemophilus felis CCUG 31170 type strain.</title>
        <authorList>
            <person name="Engstrom-Jakobsson H."/>
            <person name="Salva-Serra F."/>
            <person name="Thorell K."/>
            <person name="Gonzales-Siles L."/>
            <person name="Karlsson R."/>
            <person name="Boulund F."/>
            <person name="Engstrand L."/>
            <person name="Kristiansson E."/>
            <person name="Moore E."/>
        </authorList>
    </citation>
    <scope>NUCLEOTIDE SEQUENCE [LARGE SCALE GENOMIC DNA]</scope>
    <source>
        <strain evidence="5 6">CCUG 31170</strain>
    </source>
</reference>
<dbReference type="EMBL" id="MUYB01000007">
    <property type="protein sequence ID" value="OOS06500.1"/>
    <property type="molecule type" value="Genomic_DNA"/>
</dbReference>
<dbReference type="GO" id="GO:0003677">
    <property type="term" value="F:DNA binding"/>
    <property type="evidence" value="ECO:0007669"/>
    <property type="project" value="UniProtKB-KW"/>
</dbReference>
<keyword evidence="1" id="KW-0805">Transcription regulation</keyword>
<dbReference type="GO" id="GO:0003700">
    <property type="term" value="F:DNA-binding transcription factor activity"/>
    <property type="evidence" value="ECO:0007669"/>
    <property type="project" value="InterPro"/>
</dbReference>
<sequence length="241" mass="26890">MEKVNPRLEKLAFLLTQMDRIHLRDAAKMLNVSEMTIRRDLSTHTGSIMLLGGYIVSDSQKGGGNYQLFEHQSKNIAQKMELGKLAASLVEDNDVVFFDCGTTIPFIISQIENHIKFTALCCSINAFVALQEKSNCQVILCGGNYSRHNAILTPIQTVSELDLICTNKAFISAAGVNVEQGVTCFDLKEAQIKRKAMLKTQQKILVVDSFKLNRVEQAYIAALSEFDRIICDQPLPAEFQL</sequence>
<dbReference type="Pfam" id="PF00455">
    <property type="entry name" value="DeoRC"/>
    <property type="match status" value="1"/>
</dbReference>
<evidence type="ECO:0000256" key="2">
    <source>
        <dbReference type="ARBA" id="ARBA00023125"/>
    </source>
</evidence>
<dbReference type="PROSITE" id="PS51000">
    <property type="entry name" value="HTH_DEOR_2"/>
    <property type="match status" value="1"/>
</dbReference>
<dbReference type="InterPro" id="IPR014036">
    <property type="entry name" value="DeoR-like_C"/>
</dbReference>
<evidence type="ECO:0000256" key="3">
    <source>
        <dbReference type="ARBA" id="ARBA00023163"/>
    </source>
</evidence>
<dbReference type="InterPro" id="IPR018356">
    <property type="entry name" value="Tscrpt_reg_HTH_DeoR_CS"/>
</dbReference>
<accession>A0A1T0B8H4</accession>
<dbReference type="SMART" id="SM00420">
    <property type="entry name" value="HTH_DEOR"/>
    <property type="match status" value="1"/>
</dbReference>
<name>A0A1T0B8H4_9PAST</name>
<evidence type="ECO:0000259" key="4">
    <source>
        <dbReference type="PROSITE" id="PS51000"/>
    </source>
</evidence>
<dbReference type="PANTHER" id="PTHR30363:SF8">
    <property type="entry name" value="DEOXYRIBOSE OPERON REPRESSOR"/>
    <property type="match status" value="1"/>
</dbReference>
<dbReference type="Pfam" id="PF08220">
    <property type="entry name" value="HTH_DeoR"/>
    <property type="match status" value="1"/>
</dbReference>
<keyword evidence="6" id="KW-1185">Reference proteome</keyword>
<dbReference type="STRING" id="123822.B0188_01875"/>
<dbReference type="SMART" id="SM01134">
    <property type="entry name" value="DeoRC"/>
    <property type="match status" value="1"/>
</dbReference>
<dbReference type="InterPro" id="IPR050313">
    <property type="entry name" value="Carb_Metab_HTH_regulators"/>
</dbReference>
<feature type="domain" description="HTH deoR-type" evidence="4">
    <location>
        <begin position="4"/>
        <end position="56"/>
    </location>
</feature>
<comment type="caution">
    <text evidence="5">The sequence shown here is derived from an EMBL/GenBank/DDBJ whole genome shotgun (WGS) entry which is preliminary data.</text>
</comment>
<organism evidence="5 6">
    <name type="scientific">[Haemophilus] felis</name>
    <dbReference type="NCBI Taxonomy" id="123822"/>
    <lineage>
        <taxon>Bacteria</taxon>
        <taxon>Pseudomonadati</taxon>
        <taxon>Pseudomonadota</taxon>
        <taxon>Gammaproteobacteria</taxon>
        <taxon>Pasteurellales</taxon>
        <taxon>Pasteurellaceae</taxon>
    </lineage>
</organism>
<dbReference type="InterPro" id="IPR037171">
    <property type="entry name" value="NagB/RpiA_transferase-like"/>
</dbReference>
<protein>
    <submittedName>
        <fullName evidence="5">DNA-binding transcriptional repressor DeoR</fullName>
    </submittedName>
</protein>
<evidence type="ECO:0000313" key="6">
    <source>
        <dbReference type="Proteomes" id="UP000190023"/>
    </source>
</evidence>
<dbReference type="Gene3D" id="3.40.50.1360">
    <property type="match status" value="1"/>
</dbReference>
<dbReference type="SUPFAM" id="SSF100950">
    <property type="entry name" value="NagB/RpiA/CoA transferase-like"/>
    <property type="match status" value="1"/>
</dbReference>
<dbReference type="AlphaFoldDB" id="A0A1T0B8H4"/>
<proteinExistence type="predicted"/>
<keyword evidence="2 5" id="KW-0238">DNA-binding</keyword>
<evidence type="ECO:0000313" key="5">
    <source>
        <dbReference type="EMBL" id="OOS06500.1"/>
    </source>
</evidence>